<dbReference type="InterPro" id="IPR002401">
    <property type="entry name" value="Cyt_P450_E_grp-I"/>
</dbReference>
<comment type="caution">
    <text evidence="16">The sequence shown here is derived from an EMBL/GenBank/DDBJ whole genome shotgun (WGS) entry which is preliminary data.</text>
</comment>
<keyword evidence="5 14" id="KW-0349">Heme</keyword>
<name>A0A8H5FZS1_9AGAR</name>
<comment type="cofactor">
    <cofactor evidence="1 14">
        <name>heme</name>
        <dbReference type="ChEBI" id="CHEBI:30413"/>
    </cofactor>
</comment>
<dbReference type="Pfam" id="PF00067">
    <property type="entry name" value="p450"/>
    <property type="match status" value="1"/>
</dbReference>
<evidence type="ECO:0000256" key="12">
    <source>
        <dbReference type="ARBA" id="ARBA00023136"/>
    </source>
</evidence>
<dbReference type="SUPFAM" id="SSF48264">
    <property type="entry name" value="Cytochrome P450"/>
    <property type="match status" value="1"/>
</dbReference>
<dbReference type="GO" id="GO:0005506">
    <property type="term" value="F:iron ion binding"/>
    <property type="evidence" value="ECO:0007669"/>
    <property type="project" value="InterPro"/>
</dbReference>
<evidence type="ECO:0000256" key="6">
    <source>
        <dbReference type="ARBA" id="ARBA00022692"/>
    </source>
</evidence>
<evidence type="ECO:0000256" key="5">
    <source>
        <dbReference type="ARBA" id="ARBA00022617"/>
    </source>
</evidence>
<keyword evidence="6 15" id="KW-0812">Transmembrane</keyword>
<dbReference type="InterPro" id="IPR001128">
    <property type="entry name" value="Cyt_P450"/>
</dbReference>
<dbReference type="Gene3D" id="1.10.630.10">
    <property type="entry name" value="Cytochrome P450"/>
    <property type="match status" value="1"/>
</dbReference>
<sequence length="570" mass="64487">MASVSDSFAALSESIMNSYRVFQGELENGTALEYIQRRLSSFSLEDIPTNLERLKESFNANQNLYFLVFTGLITVMVARWVRNPMRRLPPGPRGYPIIGNLLALTGAQLWLRFTEWKDQYGDLVTLNIPGQRIIVINSQAAANEILERHAGKNSDRPRNIVAAELLTGGLLFVFTRYNDVWRRMRKAAHEGLNRSVVHRYQPGQANEAYVLAAGVLSKPEEWFKHLRRNAASSVMSTVYDTPPLESEQDPSVKRVNDFVARLATAGKPGAHLVEVFPSMMYIPRRWAKWRTNAEDWHIKDTNFFVGLFNAVRDRIAEGEDRPSLTATLIEDSGRHGLSENENAWVAATMYAAGSETTSGVMAWWLFAMCLHPELQKRAQAEIDAVVGHHRLPTFADSPHLPYCHAMAKEALRWRPVDPLGMPHYTIEDDWYEGMFIPKGTVLLANVWHLNRDPGLYGPDAHLYNPDRWLDANGKLGKGPVDAKEDGHTSYGFGRRICVGRHVADNSLFINIATMLWAMNIEKQGTVDIKNVIEDGLVVRPRMFDIKVAPRFPEAAQMLEDARAEFFANRD</sequence>
<proteinExistence type="inferred from homology"/>
<keyword evidence="17" id="KW-1185">Reference proteome</keyword>
<evidence type="ECO:0000256" key="7">
    <source>
        <dbReference type="ARBA" id="ARBA00022723"/>
    </source>
</evidence>
<dbReference type="OrthoDB" id="2789670at2759"/>
<dbReference type="GO" id="GO:0016020">
    <property type="term" value="C:membrane"/>
    <property type="evidence" value="ECO:0007669"/>
    <property type="project" value="UniProtKB-SubCell"/>
</dbReference>
<evidence type="ECO:0000256" key="9">
    <source>
        <dbReference type="ARBA" id="ARBA00023002"/>
    </source>
</evidence>
<evidence type="ECO:0000256" key="8">
    <source>
        <dbReference type="ARBA" id="ARBA00022989"/>
    </source>
</evidence>
<dbReference type="GO" id="GO:0016705">
    <property type="term" value="F:oxidoreductase activity, acting on paired donors, with incorporation or reduction of molecular oxygen"/>
    <property type="evidence" value="ECO:0007669"/>
    <property type="project" value="InterPro"/>
</dbReference>
<dbReference type="PRINTS" id="PR00463">
    <property type="entry name" value="EP450I"/>
</dbReference>
<evidence type="ECO:0000256" key="15">
    <source>
        <dbReference type="SAM" id="Phobius"/>
    </source>
</evidence>
<feature type="binding site" description="axial binding residue" evidence="14">
    <location>
        <position position="497"/>
    </location>
    <ligand>
        <name>heme</name>
        <dbReference type="ChEBI" id="CHEBI:30413"/>
    </ligand>
    <ligandPart>
        <name>Fe</name>
        <dbReference type="ChEBI" id="CHEBI:18248"/>
    </ligandPart>
</feature>
<evidence type="ECO:0000256" key="3">
    <source>
        <dbReference type="ARBA" id="ARBA00005179"/>
    </source>
</evidence>
<keyword evidence="13" id="KW-0325">Glycoprotein</keyword>
<evidence type="ECO:0000313" key="16">
    <source>
        <dbReference type="EMBL" id="KAF5355241.1"/>
    </source>
</evidence>
<evidence type="ECO:0000256" key="4">
    <source>
        <dbReference type="ARBA" id="ARBA00010617"/>
    </source>
</evidence>
<evidence type="ECO:0000256" key="11">
    <source>
        <dbReference type="ARBA" id="ARBA00023033"/>
    </source>
</evidence>
<dbReference type="PANTHER" id="PTHR46300:SF2">
    <property type="entry name" value="CYTOCHROME P450 MONOOXYGENASE ALNH-RELATED"/>
    <property type="match status" value="1"/>
</dbReference>
<keyword evidence="9" id="KW-0560">Oxidoreductase</keyword>
<accession>A0A8H5FZS1</accession>
<dbReference type="CDD" id="cd11065">
    <property type="entry name" value="CYP64-like"/>
    <property type="match status" value="1"/>
</dbReference>
<evidence type="ECO:0000256" key="13">
    <source>
        <dbReference type="ARBA" id="ARBA00023180"/>
    </source>
</evidence>
<organism evidence="16 17">
    <name type="scientific">Tetrapyrgos nigripes</name>
    <dbReference type="NCBI Taxonomy" id="182062"/>
    <lineage>
        <taxon>Eukaryota</taxon>
        <taxon>Fungi</taxon>
        <taxon>Dikarya</taxon>
        <taxon>Basidiomycota</taxon>
        <taxon>Agaricomycotina</taxon>
        <taxon>Agaricomycetes</taxon>
        <taxon>Agaricomycetidae</taxon>
        <taxon>Agaricales</taxon>
        <taxon>Marasmiineae</taxon>
        <taxon>Marasmiaceae</taxon>
        <taxon>Tetrapyrgos</taxon>
    </lineage>
</organism>
<dbReference type="AlphaFoldDB" id="A0A8H5FZS1"/>
<comment type="pathway">
    <text evidence="3">Secondary metabolite biosynthesis.</text>
</comment>
<gene>
    <name evidence="16" type="ORF">D9758_006004</name>
</gene>
<evidence type="ECO:0008006" key="18">
    <source>
        <dbReference type="Google" id="ProtNLM"/>
    </source>
</evidence>
<dbReference type="InterPro" id="IPR036396">
    <property type="entry name" value="Cyt_P450_sf"/>
</dbReference>
<evidence type="ECO:0000256" key="1">
    <source>
        <dbReference type="ARBA" id="ARBA00001971"/>
    </source>
</evidence>
<dbReference type="PRINTS" id="PR00385">
    <property type="entry name" value="P450"/>
</dbReference>
<dbReference type="GO" id="GO:0004497">
    <property type="term" value="F:monooxygenase activity"/>
    <property type="evidence" value="ECO:0007669"/>
    <property type="project" value="UniProtKB-KW"/>
</dbReference>
<dbReference type="PANTHER" id="PTHR46300">
    <property type="entry name" value="P450, PUTATIVE (EUROFUNG)-RELATED-RELATED"/>
    <property type="match status" value="1"/>
</dbReference>
<comment type="similarity">
    <text evidence="4">Belongs to the cytochrome P450 family.</text>
</comment>
<evidence type="ECO:0000256" key="10">
    <source>
        <dbReference type="ARBA" id="ARBA00023004"/>
    </source>
</evidence>
<feature type="transmembrane region" description="Helical" evidence="15">
    <location>
        <begin position="64"/>
        <end position="81"/>
    </location>
</feature>
<comment type="subcellular location">
    <subcellularLocation>
        <location evidence="2">Membrane</location>
        <topology evidence="2">Single-pass membrane protein</topology>
    </subcellularLocation>
</comment>
<keyword evidence="7 14" id="KW-0479">Metal-binding</keyword>
<evidence type="ECO:0000313" key="17">
    <source>
        <dbReference type="Proteomes" id="UP000559256"/>
    </source>
</evidence>
<keyword evidence="11" id="KW-0503">Monooxygenase</keyword>
<dbReference type="Proteomes" id="UP000559256">
    <property type="component" value="Unassembled WGS sequence"/>
</dbReference>
<evidence type="ECO:0000256" key="2">
    <source>
        <dbReference type="ARBA" id="ARBA00004167"/>
    </source>
</evidence>
<keyword evidence="12 15" id="KW-0472">Membrane</keyword>
<dbReference type="GO" id="GO:0020037">
    <property type="term" value="F:heme binding"/>
    <property type="evidence" value="ECO:0007669"/>
    <property type="project" value="InterPro"/>
</dbReference>
<protein>
    <recommendedName>
        <fullName evidence="18">Cytochrome P450</fullName>
    </recommendedName>
</protein>
<keyword evidence="10 14" id="KW-0408">Iron</keyword>
<evidence type="ECO:0000256" key="14">
    <source>
        <dbReference type="PIRSR" id="PIRSR602401-1"/>
    </source>
</evidence>
<dbReference type="InterPro" id="IPR050364">
    <property type="entry name" value="Cytochrome_P450_fung"/>
</dbReference>
<dbReference type="EMBL" id="JAACJM010000057">
    <property type="protein sequence ID" value="KAF5355241.1"/>
    <property type="molecule type" value="Genomic_DNA"/>
</dbReference>
<reference evidence="16 17" key="1">
    <citation type="journal article" date="2020" name="ISME J.">
        <title>Uncovering the hidden diversity of litter-decomposition mechanisms in mushroom-forming fungi.</title>
        <authorList>
            <person name="Floudas D."/>
            <person name="Bentzer J."/>
            <person name="Ahren D."/>
            <person name="Johansson T."/>
            <person name="Persson P."/>
            <person name="Tunlid A."/>
        </authorList>
    </citation>
    <scope>NUCLEOTIDE SEQUENCE [LARGE SCALE GENOMIC DNA]</scope>
    <source>
        <strain evidence="16 17">CBS 291.85</strain>
    </source>
</reference>
<keyword evidence="8 15" id="KW-1133">Transmembrane helix</keyword>